<evidence type="ECO:0000313" key="2">
    <source>
        <dbReference type="EMBL" id="KAK5625044.1"/>
    </source>
</evidence>
<dbReference type="Proteomes" id="UP001305414">
    <property type="component" value="Unassembled WGS sequence"/>
</dbReference>
<dbReference type="AlphaFoldDB" id="A0AAN7UAD9"/>
<proteinExistence type="predicted"/>
<comment type="caution">
    <text evidence="2">The sequence shown here is derived from an EMBL/GenBank/DDBJ whole genome shotgun (WGS) entry which is preliminary data.</text>
</comment>
<feature type="region of interest" description="Disordered" evidence="1">
    <location>
        <begin position="34"/>
        <end position="64"/>
    </location>
</feature>
<evidence type="ECO:0000256" key="1">
    <source>
        <dbReference type="SAM" id="MobiDB-lite"/>
    </source>
</evidence>
<sequence>MTFRAEYGMATLQRRGMTSRNPCEATLVLERLPAQPTQSTSKVIGNKSATIPLPPRGKVNPIVH</sequence>
<protein>
    <submittedName>
        <fullName evidence="2">Uncharacterized protein</fullName>
    </submittedName>
</protein>
<accession>A0AAN7UAD9</accession>
<keyword evidence="3" id="KW-1185">Reference proteome</keyword>
<gene>
    <name evidence="2" type="ORF">RRF57_000760</name>
</gene>
<dbReference type="EMBL" id="JAWHQM010000002">
    <property type="protein sequence ID" value="KAK5625044.1"/>
    <property type="molecule type" value="Genomic_DNA"/>
</dbReference>
<organism evidence="2 3">
    <name type="scientific">Xylaria bambusicola</name>
    <dbReference type="NCBI Taxonomy" id="326684"/>
    <lineage>
        <taxon>Eukaryota</taxon>
        <taxon>Fungi</taxon>
        <taxon>Dikarya</taxon>
        <taxon>Ascomycota</taxon>
        <taxon>Pezizomycotina</taxon>
        <taxon>Sordariomycetes</taxon>
        <taxon>Xylariomycetidae</taxon>
        <taxon>Xylariales</taxon>
        <taxon>Xylariaceae</taxon>
        <taxon>Xylaria</taxon>
    </lineage>
</organism>
<evidence type="ECO:0000313" key="3">
    <source>
        <dbReference type="Proteomes" id="UP001305414"/>
    </source>
</evidence>
<name>A0AAN7UAD9_9PEZI</name>
<feature type="compositionally biased region" description="Polar residues" evidence="1">
    <location>
        <begin position="35"/>
        <end position="49"/>
    </location>
</feature>
<reference evidence="2 3" key="1">
    <citation type="submission" date="2023-10" db="EMBL/GenBank/DDBJ databases">
        <title>Draft genome sequence of Xylaria bambusicola isolate GMP-LS, the root and basal stem rot pathogen of sugarcane in Indonesia.</title>
        <authorList>
            <person name="Selvaraj P."/>
            <person name="Muralishankar V."/>
            <person name="Muruganantham S."/>
            <person name="Sp S."/>
            <person name="Haryani S."/>
            <person name="Lau K.J.X."/>
            <person name="Naqvi N.I."/>
        </authorList>
    </citation>
    <scope>NUCLEOTIDE SEQUENCE [LARGE SCALE GENOMIC DNA]</scope>
    <source>
        <strain evidence="2">GMP-LS</strain>
    </source>
</reference>